<sequence length="365" mass="38854">MSRIEQLDLKPVVLRVQTDLFLRAPHRDRAARETFASLACGLIPTVDEDTARIVAEKLSSHSETPTAILDALLARGGAVRAAVLAGNRAFAERAASTPAEEPQPDLAMVPETLTGILASLPALQREALEDLSRDGRPEVDLSLAKNLDIALGGAPLRRLTDRARHSGELARALLARPDLAAADLAPLYLHADPARREVIAGAIEATAALRPCPPAPRGLGTTLATLSSKRNVPAFIQTLSAALGLRPDFVATVAEPDARYDLLALAMRAAGLQEEEAVFVFLTLNQGVARSTQRVTALVGLFRAVSRAAARDLLSAILDVILPERVGEHVPYHGPEAKPRPGIERIAAQRAPAPSRTIRSLREGG</sequence>
<gene>
    <name evidence="2" type="ORF">QO012_001996</name>
</gene>
<dbReference type="RefSeq" id="WP_306421654.1">
    <property type="nucleotide sequence ID" value="NZ_BPQE01000011.1"/>
</dbReference>
<keyword evidence="3" id="KW-1185">Reference proteome</keyword>
<feature type="region of interest" description="Disordered" evidence="1">
    <location>
        <begin position="330"/>
        <end position="365"/>
    </location>
</feature>
<proteinExistence type="predicted"/>
<name>A0ABU0HYT8_9HYPH</name>
<evidence type="ECO:0000256" key="1">
    <source>
        <dbReference type="SAM" id="MobiDB-lite"/>
    </source>
</evidence>
<dbReference type="Proteomes" id="UP001231124">
    <property type="component" value="Unassembled WGS sequence"/>
</dbReference>
<protein>
    <recommendedName>
        <fullName evidence="4">DUF2336 domain-containing protein</fullName>
    </recommendedName>
</protein>
<evidence type="ECO:0000313" key="2">
    <source>
        <dbReference type="EMBL" id="MDQ0447496.1"/>
    </source>
</evidence>
<evidence type="ECO:0008006" key="4">
    <source>
        <dbReference type="Google" id="ProtNLM"/>
    </source>
</evidence>
<reference evidence="2 3" key="1">
    <citation type="submission" date="2023-07" db="EMBL/GenBank/DDBJ databases">
        <title>Genomic Encyclopedia of Type Strains, Phase IV (KMG-IV): sequencing the most valuable type-strain genomes for metagenomic binning, comparative biology and taxonomic classification.</title>
        <authorList>
            <person name="Goeker M."/>
        </authorList>
    </citation>
    <scope>NUCLEOTIDE SEQUENCE [LARGE SCALE GENOMIC DNA]</scope>
    <source>
        <strain evidence="2 3">DSM 19013</strain>
    </source>
</reference>
<comment type="caution">
    <text evidence="2">The sequence shown here is derived from an EMBL/GenBank/DDBJ whole genome shotgun (WGS) entry which is preliminary data.</text>
</comment>
<organism evidence="2 3">
    <name type="scientific">Methylobacterium aerolatum</name>
    <dbReference type="NCBI Taxonomy" id="418708"/>
    <lineage>
        <taxon>Bacteria</taxon>
        <taxon>Pseudomonadati</taxon>
        <taxon>Pseudomonadota</taxon>
        <taxon>Alphaproteobacteria</taxon>
        <taxon>Hyphomicrobiales</taxon>
        <taxon>Methylobacteriaceae</taxon>
        <taxon>Methylobacterium</taxon>
    </lineage>
</organism>
<dbReference type="EMBL" id="JAUSVP010000005">
    <property type="protein sequence ID" value="MDQ0447496.1"/>
    <property type="molecule type" value="Genomic_DNA"/>
</dbReference>
<feature type="compositionally biased region" description="Basic and acidic residues" evidence="1">
    <location>
        <begin position="330"/>
        <end position="343"/>
    </location>
</feature>
<accession>A0ABU0HYT8</accession>
<evidence type="ECO:0000313" key="3">
    <source>
        <dbReference type="Proteomes" id="UP001231124"/>
    </source>
</evidence>